<dbReference type="SUPFAM" id="SSF81383">
    <property type="entry name" value="F-box domain"/>
    <property type="match status" value="1"/>
</dbReference>
<dbReference type="AlphaFoldDB" id="A0A8K0XQG9"/>
<feature type="domain" description="F-box" evidence="1">
    <location>
        <begin position="1"/>
        <end position="47"/>
    </location>
</feature>
<dbReference type="InterPro" id="IPR036047">
    <property type="entry name" value="F-box-like_dom_sf"/>
</dbReference>
<name>A0A8K0XQG9_9AGAR</name>
<evidence type="ECO:0000259" key="1">
    <source>
        <dbReference type="PROSITE" id="PS50181"/>
    </source>
</evidence>
<reference evidence="2" key="1">
    <citation type="journal article" date="2021" name="New Phytol.">
        <title>Evolutionary innovations through gain and loss of genes in the ectomycorrhizal Boletales.</title>
        <authorList>
            <person name="Wu G."/>
            <person name="Miyauchi S."/>
            <person name="Morin E."/>
            <person name="Kuo A."/>
            <person name="Drula E."/>
            <person name="Varga T."/>
            <person name="Kohler A."/>
            <person name="Feng B."/>
            <person name="Cao Y."/>
            <person name="Lipzen A."/>
            <person name="Daum C."/>
            <person name="Hundley H."/>
            <person name="Pangilinan J."/>
            <person name="Johnson J."/>
            <person name="Barry K."/>
            <person name="LaButti K."/>
            <person name="Ng V."/>
            <person name="Ahrendt S."/>
            <person name="Min B."/>
            <person name="Choi I.G."/>
            <person name="Park H."/>
            <person name="Plett J.M."/>
            <person name="Magnuson J."/>
            <person name="Spatafora J.W."/>
            <person name="Nagy L.G."/>
            <person name="Henrissat B."/>
            <person name="Grigoriev I.V."/>
            <person name="Yang Z.L."/>
            <person name="Xu J."/>
            <person name="Martin F.M."/>
        </authorList>
    </citation>
    <scope>NUCLEOTIDE SEQUENCE</scope>
    <source>
        <strain evidence="2">KKN 215</strain>
    </source>
</reference>
<proteinExistence type="predicted"/>
<evidence type="ECO:0000313" key="2">
    <source>
        <dbReference type="EMBL" id="KAH8101209.1"/>
    </source>
</evidence>
<dbReference type="PROSITE" id="PS50181">
    <property type="entry name" value="FBOX"/>
    <property type="match status" value="1"/>
</dbReference>
<dbReference type="Proteomes" id="UP000813824">
    <property type="component" value="Unassembled WGS sequence"/>
</dbReference>
<dbReference type="InterPro" id="IPR001810">
    <property type="entry name" value="F-box_dom"/>
</dbReference>
<gene>
    <name evidence="2" type="ORF">BXZ70DRAFT_934960</name>
</gene>
<comment type="caution">
    <text evidence="2">The sequence shown here is derived from an EMBL/GenBank/DDBJ whole genome shotgun (WGS) entry which is preliminary data.</text>
</comment>
<accession>A0A8K0XQG9</accession>
<protein>
    <recommendedName>
        <fullName evidence="1">F-box domain-containing protein</fullName>
    </recommendedName>
</protein>
<dbReference type="OrthoDB" id="2745718at2759"/>
<organism evidence="2 3">
    <name type="scientific">Cristinia sonorae</name>
    <dbReference type="NCBI Taxonomy" id="1940300"/>
    <lineage>
        <taxon>Eukaryota</taxon>
        <taxon>Fungi</taxon>
        <taxon>Dikarya</taxon>
        <taxon>Basidiomycota</taxon>
        <taxon>Agaricomycotina</taxon>
        <taxon>Agaricomycetes</taxon>
        <taxon>Agaricomycetidae</taxon>
        <taxon>Agaricales</taxon>
        <taxon>Pleurotineae</taxon>
        <taxon>Stephanosporaceae</taxon>
        <taxon>Cristinia</taxon>
    </lineage>
</organism>
<keyword evidence="3" id="KW-1185">Reference proteome</keyword>
<dbReference type="SMART" id="SM00256">
    <property type="entry name" value="FBOX"/>
    <property type="match status" value="1"/>
</dbReference>
<sequence length="532" mass="60057">MFTIEDVPTEIIEKIFLTADLQGLARCRQVCRRFNDIVSNSTLIQYRLELAADGLVDGPPGGLTVGERLQALHARRNAWATMQPTSTRVVYSDNRDYACSFGRNCFAHHRPGDTTAQTQVAQIAAPSRGIPEKEWLFKEESVSAWWNLDEDLLLFQTYIPFEQTCQFRFLSRTAQDNHPKAAKHTVLFNEFPGYNADAELESWEVAYDYVGLMLSGLDQPNIYSLSFYNWKTGVFFLNVVSTYSFDYVYVSERYLILLYLEDILSRGYATISVVDLLKIQKQATDVGHPVELHIANLDATTTVCQLQLLNASHGHTIHIYMSHRTWRPQGPDAHVPFYVGDSRLLVFYVDALDEEGVITVVPLSTILRRIELAEADPKENHRVKWSDWGSEGTRIVGHKQMFVDTNFCGMIAVVAGGLDPSSDSSPTATYLYNFTPSTVRKYAADKAMGTAPPEVEYSTRSVYQSSFDAGGEGQLVTELPACRVEIPPRLLQHPTRPNDFTMTGVIPGDDCLVMLFRPLDTDQQREYHILSF</sequence>
<dbReference type="Pfam" id="PF12937">
    <property type="entry name" value="F-box-like"/>
    <property type="match status" value="1"/>
</dbReference>
<dbReference type="EMBL" id="JAEVFJ010000013">
    <property type="protein sequence ID" value="KAH8101209.1"/>
    <property type="molecule type" value="Genomic_DNA"/>
</dbReference>
<evidence type="ECO:0000313" key="3">
    <source>
        <dbReference type="Proteomes" id="UP000813824"/>
    </source>
</evidence>
<dbReference type="Gene3D" id="1.20.1280.50">
    <property type="match status" value="1"/>
</dbReference>
<dbReference type="CDD" id="cd09917">
    <property type="entry name" value="F-box_SF"/>
    <property type="match status" value="1"/>
</dbReference>